<gene>
    <name evidence="12" type="primary">dnaG</name>
    <name evidence="17" type="ORF">GM661_08320</name>
</gene>
<dbReference type="InterPro" id="IPR006295">
    <property type="entry name" value="DNA_primase_DnaG"/>
</dbReference>
<comment type="similarity">
    <text evidence="12 13">Belongs to the DnaG primase family.</text>
</comment>
<keyword evidence="9" id="KW-0460">Magnesium</keyword>
<keyword evidence="11 12" id="KW-0804">Transcription</keyword>
<feature type="zinc finger region" description="CHC2-type" evidence="12 14">
    <location>
        <begin position="39"/>
        <end position="63"/>
    </location>
</feature>
<comment type="subunit">
    <text evidence="12">Monomer. Interacts with DnaB.</text>
</comment>
<evidence type="ECO:0000256" key="15">
    <source>
        <dbReference type="SAM" id="MobiDB-lite"/>
    </source>
</evidence>
<protein>
    <recommendedName>
        <fullName evidence="12 13">DNA primase</fullName>
        <ecNumber evidence="12">2.7.7.101</ecNumber>
    </recommendedName>
</protein>
<dbReference type="SMART" id="SM00493">
    <property type="entry name" value="TOPRIM"/>
    <property type="match status" value="1"/>
</dbReference>
<dbReference type="Pfam" id="PF10410">
    <property type="entry name" value="DnaB_bind"/>
    <property type="match status" value="1"/>
</dbReference>
<evidence type="ECO:0000256" key="1">
    <source>
        <dbReference type="ARBA" id="ARBA00022478"/>
    </source>
</evidence>
<dbReference type="GO" id="GO:1990077">
    <property type="term" value="C:primosome complex"/>
    <property type="evidence" value="ECO:0007669"/>
    <property type="project" value="UniProtKB-KW"/>
</dbReference>
<dbReference type="Gene3D" id="3.40.1360.10">
    <property type="match status" value="1"/>
</dbReference>
<dbReference type="RefSeq" id="WP_230869586.1">
    <property type="nucleotide sequence ID" value="NZ_CP046640.1"/>
</dbReference>
<dbReference type="SMART" id="SM00400">
    <property type="entry name" value="ZnF_CHCC"/>
    <property type="match status" value="1"/>
</dbReference>
<dbReference type="FunFam" id="3.40.1360.10:FF:000002">
    <property type="entry name" value="DNA primase"/>
    <property type="match status" value="1"/>
</dbReference>
<dbReference type="NCBIfam" id="TIGR01391">
    <property type="entry name" value="dnaG"/>
    <property type="match status" value="1"/>
</dbReference>
<dbReference type="PANTHER" id="PTHR30313:SF2">
    <property type="entry name" value="DNA PRIMASE"/>
    <property type="match status" value="1"/>
</dbReference>
<evidence type="ECO:0000259" key="16">
    <source>
        <dbReference type="PROSITE" id="PS50880"/>
    </source>
</evidence>
<keyword evidence="10 12" id="KW-0238">DNA-binding</keyword>
<evidence type="ECO:0000256" key="6">
    <source>
        <dbReference type="ARBA" id="ARBA00022723"/>
    </source>
</evidence>
<name>A0A8A7KIL6_9FIRM</name>
<dbReference type="Gene3D" id="3.90.580.10">
    <property type="entry name" value="Zinc finger, CHC2-type domain"/>
    <property type="match status" value="1"/>
</dbReference>
<reference evidence="17" key="1">
    <citation type="submission" date="2019-12" db="EMBL/GenBank/DDBJ databases">
        <authorList>
            <person name="zhang j."/>
            <person name="sun C.M."/>
        </authorList>
    </citation>
    <scope>NUCLEOTIDE SEQUENCE</scope>
    <source>
        <strain evidence="17">NS-1</strain>
    </source>
</reference>
<dbReference type="PROSITE" id="PS50880">
    <property type="entry name" value="TOPRIM"/>
    <property type="match status" value="1"/>
</dbReference>
<organism evidence="17 18">
    <name type="scientific">Iocasia fonsfrigidae</name>
    <dbReference type="NCBI Taxonomy" id="2682810"/>
    <lineage>
        <taxon>Bacteria</taxon>
        <taxon>Bacillati</taxon>
        <taxon>Bacillota</taxon>
        <taxon>Clostridia</taxon>
        <taxon>Halanaerobiales</taxon>
        <taxon>Halanaerobiaceae</taxon>
        <taxon>Iocasia</taxon>
    </lineage>
</organism>
<keyword evidence="18" id="KW-1185">Reference proteome</keyword>
<evidence type="ECO:0000313" key="17">
    <source>
        <dbReference type="EMBL" id="QTL97984.1"/>
    </source>
</evidence>
<dbReference type="InterPro" id="IPR037068">
    <property type="entry name" value="DNA_primase_core_N_sf"/>
</dbReference>
<keyword evidence="3 12" id="KW-0808">Transferase</keyword>
<feature type="domain" description="Toprim" evidence="16">
    <location>
        <begin position="259"/>
        <end position="340"/>
    </location>
</feature>
<dbReference type="Pfam" id="PF08275">
    <property type="entry name" value="DNAG_N"/>
    <property type="match status" value="1"/>
</dbReference>
<dbReference type="GO" id="GO:0003899">
    <property type="term" value="F:DNA-directed RNA polymerase activity"/>
    <property type="evidence" value="ECO:0007669"/>
    <property type="project" value="UniProtKB-UniRule"/>
</dbReference>
<dbReference type="EC" id="2.7.7.101" evidence="12"/>
<evidence type="ECO:0000256" key="9">
    <source>
        <dbReference type="ARBA" id="ARBA00022842"/>
    </source>
</evidence>
<dbReference type="CDD" id="cd03364">
    <property type="entry name" value="TOPRIM_DnaG_primases"/>
    <property type="match status" value="1"/>
</dbReference>
<keyword evidence="4 12" id="KW-0548">Nucleotidyltransferase</keyword>
<dbReference type="AlphaFoldDB" id="A0A8A7KIL6"/>
<dbReference type="KEGG" id="ifn:GM661_08320"/>
<dbReference type="PIRSF" id="PIRSF002811">
    <property type="entry name" value="DnaG"/>
    <property type="match status" value="1"/>
</dbReference>
<evidence type="ECO:0000256" key="5">
    <source>
        <dbReference type="ARBA" id="ARBA00022705"/>
    </source>
</evidence>
<dbReference type="InterPro" id="IPR036977">
    <property type="entry name" value="DNA_primase_Znf_CHC2"/>
</dbReference>
<dbReference type="Pfam" id="PF01807">
    <property type="entry name" value="Zn_ribbon_DnaG"/>
    <property type="match status" value="1"/>
</dbReference>
<keyword evidence="6 12" id="KW-0479">Metal-binding</keyword>
<dbReference type="GO" id="GO:0008270">
    <property type="term" value="F:zinc ion binding"/>
    <property type="evidence" value="ECO:0007669"/>
    <property type="project" value="UniProtKB-UniRule"/>
</dbReference>
<evidence type="ECO:0000256" key="4">
    <source>
        <dbReference type="ARBA" id="ARBA00022695"/>
    </source>
</evidence>
<evidence type="ECO:0000256" key="14">
    <source>
        <dbReference type="PIRSR" id="PIRSR002811-1"/>
    </source>
</evidence>
<dbReference type="GO" id="GO:0006269">
    <property type="term" value="P:DNA replication, synthesis of primer"/>
    <property type="evidence" value="ECO:0007669"/>
    <property type="project" value="UniProtKB-UniRule"/>
</dbReference>
<keyword evidence="8 12" id="KW-0862">Zinc</keyword>
<comment type="domain">
    <text evidence="12">Contains an N-terminal zinc-binding domain, a central core domain that contains the primase activity, and a C-terminal DnaB-binding domain.</text>
</comment>
<keyword evidence="2 12" id="KW-0639">Primosome</keyword>
<dbReference type="InterPro" id="IPR034151">
    <property type="entry name" value="TOPRIM_DnaG_bac"/>
</dbReference>
<dbReference type="EMBL" id="CP046640">
    <property type="protein sequence ID" value="QTL97984.1"/>
    <property type="molecule type" value="Genomic_DNA"/>
</dbReference>
<dbReference type="GO" id="GO:0003677">
    <property type="term" value="F:DNA binding"/>
    <property type="evidence" value="ECO:0007669"/>
    <property type="project" value="UniProtKB-KW"/>
</dbReference>
<comment type="catalytic activity">
    <reaction evidence="12">
        <text>ssDNA + n NTP = ssDNA/pppN(pN)n-1 hybrid + (n-1) diphosphate.</text>
        <dbReference type="EC" id="2.7.7.101"/>
    </reaction>
</comment>
<evidence type="ECO:0000256" key="10">
    <source>
        <dbReference type="ARBA" id="ARBA00023125"/>
    </source>
</evidence>
<evidence type="ECO:0000256" key="13">
    <source>
        <dbReference type="PIRNR" id="PIRNR002811"/>
    </source>
</evidence>
<accession>A0A8A7KIL6</accession>
<dbReference type="Gene3D" id="3.90.980.10">
    <property type="entry name" value="DNA primase, catalytic core, N-terminal domain"/>
    <property type="match status" value="1"/>
</dbReference>
<feature type="region of interest" description="Disordered" evidence="15">
    <location>
        <begin position="434"/>
        <end position="455"/>
    </location>
</feature>
<evidence type="ECO:0000256" key="7">
    <source>
        <dbReference type="ARBA" id="ARBA00022771"/>
    </source>
</evidence>
<dbReference type="FunFam" id="3.90.980.10:FF:000001">
    <property type="entry name" value="DNA primase"/>
    <property type="match status" value="1"/>
</dbReference>
<evidence type="ECO:0000256" key="3">
    <source>
        <dbReference type="ARBA" id="ARBA00022679"/>
    </source>
</evidence>
<dbReference type="SUPFAM" id="SSF56731">
    <property type="entry name" value="DNA primase core"/>
    <property type="match status" value="1"/>
</dbReference>
<dbReference type="InterPro" id="IPR019475">
    <property type="entry name" value="DNA_primase_DnaB-bd"/>
</dbReference>
<comment type="function">
    <text evidence="12 13">RNA polymerase that catalyzes the synthesis of short RNA molecules used as primers for DNA polymerase during DNA replication.</text>
</comment>
<dbReference type="InterPro" id="IPR030846">
    <property type="entry name" value="DnaG_bac"/>
</dbReference>
<dbReference type="InterPro" id="IPR050219">
    <property type="entry name" value="DnaG_primase"/>
</dbReference>
<evidence type="ECO:0000256" key="2">
    <source>
        <dbReference type="ARBA" id="ARBA00022515"/>
    </source>
</evidence>
<evidence type="ECO:0000256" key="11">
    <source>
        <dbReference type="ARBA" id="ARBA00023163"/>
    </source>
</evidence>
<dbReference type="InterPro" id="IPR006171">
    <property type="entry name" value="TOPRIM_dom"/>
</dbReference>
<dbReference type="GO" id="GO:0005737">
    <property type="term" value="C:cytoplasm"/>
    <property type="evidence" value="ECO:0007669"/>
    <property type="project" value="TreeGrafter"/>
</dbReference>
<dbReference type="InterPro" id="IPR013264">
    <property type="entry name" value="DNAG_N"/>
</dbReference>
<dbReference type="Pfam" id="PF13155">
    <property type="entry name" value="Toprim_2"/>
    <property type="match status" value="1"/>
</dbReference>
<dbReference type="GO" id="GO:0000428">
    <property type="term" value="C:DNA-directed RNA polymerase complex"/>
    <property type="evidence" value="ECO:0007669"/>
    <property type="project" value="UniProtKB-KW"/>
</dbReference>
<dbReference type="PANTHER" id="PTHR30313">
    <property type="entry name" value="DNA PRIMASE"/>
    <property type="match status" value="1"/>
</dbReference>
<sequence length="590" mass="68321">MPGINDSFIEKLKDRANIVELVSDYLSLKKAGKNYKGLCPFHQEKTPSFNVDPEKQLYYCFGCGAGGDIISFLMEIENTTFIEAVKVIARRVGLVIPEENPYEQQQTKARDRVFTINNLTARFYNYLLLNDQAGKNALAYLYKRGFQEEDIKKYQLGYAPDSWHALLKFLVSKGYQKEELHQIGLISKSKGNYFDKFRNRVIFPIFNVRGEVLAFGARVIDSADSSKPKYLNSPETLIYKKGENLYGLNWAKNSIRSNNYSIIMEGYTDVLTAHQYGIDNAVASLGTALTTEQARLLKRYASTVYIAYDADAAGARATMRGLDILKSNGLKVRIVSLPEDMDPDEYIKKEGGDAFRNFLKESLPLIDFKIKELVKNRDFSQVEERIDLTRKLIYLLINIDDNIERQVYADKIAERFAIDRALIKKELNKGLQEKDTKKKDKNYKNRYTKKDNETNTPNNINRIETIIIKQLIDRPDIREKVLKYLETDFFSRNNRNIIEYICKNPRFDVKEDINKLQDKELKKRMLAFAVANNNSNIINKFGVIFSKFILEVKKRLYARLQNSDNIELDELNILLLNFKKLSAYNRKEGF</sequence>
<evidence type="ECO:0000313" key="18">
    <source>
        <dbReference type="Proteomes" id="UP000665020"/>
    </source>
</evidence>
<evidence type="ECO:0000256" key="12">
    <source>
        <dbReference type="HAMAP-Rule" id="MF_00974"/>
    </source>
</evidence>
<keyword evidence="1 12" id="KW-0240">DNA-directed RNA polymerase</keyword>
<dbReference type="HAMAP" id="MF_00974">
    <property type="entry name" value="DNA_primase_DnaG"/>
    <property type="match status" value="1"/>
</dbReference>
<proteinExistence type="inferred from homology"/>
<comment type="cofactor">
    <cofactor evidence="12 13 14">
        <name>Zn(2+)</name>
        <dbReference type="ChEBI" id="CHEBI:29105"/>
    </cofactor>
    <text evidence="12 13 14">Binds 1 zinc ion per monomer.</text>
</comment>
<keyword evidence="7 12" id="KW-0863">Zinc-finger</keyword>
<dbReference type="Proteomes" id="UP000665020">
    <property type="component" value="Chromosome"/>
</dbReference>
<evidence type="ECO:0000256" key="8">
    <source>
        <dbReference type="ARBA" id="ARBA00022833"/>
    </source>
</evidence>
<dbReference type="SUPFAM" id="SSF57783">
    <property type="entry name" value="Zinc beta-ribbon"/>
    <property type="match status" value="1"/>
</dbReference>
<keyword evidence="5 12" id="KW-0235">DNA replication</keyword>
<dbReference type="InterPro" id="IPR002694">
    <property type="entry name" value="Znf_CHC2"/>
</dbReference>
<dbReference type="FunFam" id="3.90.580.10:FF:000001">
    <property type="entry name" value="DNA primase"/>
    <property type="match status" value="1"/>
</dbReference>